<keyword evidence="3" id="KW-1185">Reference proteome</keyword>
<protein>
    <submittedName>
        <fullName evidence="2">Uncharacterized protein</fullName>
    </submittedName>
</protein>
<organism evidence="2 3">
    <name type="scientific">Malus domestica</name>
    <name type="common">Apple</name>
    <name type="synonym">Pyrus malus</name>
    <dbReference type="NCBI Taxonomy" id="3750"/>
    <lineage>
        <taxon>Eukaryota</taxon>
        <taxon>Viridiplantae</taxon>
        <taxon>Streptophyta</taxon>
        <taxon>Embryophyta</taxon>
        <taxon>Tracheophyta</taxon>
        <taxon>Spermatophyta</taxon>
        <taxon>Magnoliopsida</taxon>
        <taxon>eudicotyledons</taxon>
        <taxon>Gunneridae</taxon>
        <taxon>Pentapetalae</taxon>
        <taxon>rosids</taxon>
        <taxon>fabids</taxon>
        <taxon>Rosales</taxon>
        <taxon>Rosaceae</taxon>
        <taxon>Amygdaloideae</taxon>
        <taxon>Maleae</taxon>
        <taxon>Malus</taxon>
    </lineage>
</organism>
<feature type="region of interest" description="Disordered" evidence="1">
    <location>
        <begin position="1"/>
        <end position="25"/>
    </location>
</feature>
<dbReference type="Proteomes" id="UP000290289">
    <property type="component" value="Chromosome 11"/>
</dbReference>
<evidence type="ECO:0000313" key="2">
    <source>
        <dbReference type="EMBL" id="RXH84628.1"/>
    </source>
</evidence>
<reference evidence="2 3" key="1">
    <citation type="submission" date="2018-10" db="EMBL/GenBank/DDBJ databases">
        <title>A high-quality apple genome assembly.</title>
        <authorList>
            <person name="Hu J."/>
        </authorList>
    </citation>
    <scope>NUCLEOTIDE SEQUENCE [LARGE SCALE GENOMIC DNA]</scope>
    <source>
        <strain evidence="3">cv. HFTH1</strain>
        <tissue evidence="2">Young leaf</tissue>
    </source>
</reference>
<gene>
    <name evidence="2" type="ORF">DVH24_032912</name>
</gene>
<dbReference type="InterPro" id="IPR014710">
    <property type="entry name" value="RmlC-like_jellyroll"/>
</dbReference>
<accession>A0A498IM57</accession>
<sequence length="189" mass="20493">MTTFHARPPSKSTEDSDPADSARDIDKTIPTLKKNNVLMKHKKESFNMEHEDVIKVSTEATIYLINNYNDESLHIAKLIPSISNPRQFEEAINSSSSVTQTLSGEVADGQRKLIALAAARGNSSAVNPLVTQLTNGPLGGLHLKSHLVFDFVKCFGSGSVKCVDADDSAKFGDTPQLADQVTELLPTQI</sequence>
<evidence type="ECO:0000313" key="3">
    <source>
        <dbReference type="Proteomes" id="UP000290289"/>
    </source>
</evidence>
<dbReference type="Gene3D" id="2.60.120.10">
    <property type="entry name" value="Jelly Rolls"/>
    <property type="match status" value="1"/>
</dbReference>
<dbReference type="EMBL" id="RDQH01000337">
    <property type="protein sequence ID" value="RXH84628.1"/>
    <property type="molecule type" value="Genomic_DNA"/>
</dbReference>
<comment type="caution">
    <text evidence="2">The sequence shown here is derived from an EMBL/GenBank/DDBJ whole genome shotgun (WGS) entry which is preliminary data.</text>
</comment>
<proteinExistence type="predicted"/>
<dbReference type="AlphaFoldDB" id="A0A498IM57"/>
<evidence type="ECO:0000256" key="1">
    <source>
        <dbReference type="SAM" id="MobiDB-lite"/>
    </source>
</evidence>
<dbReference type="STRING" id="3750.A0A498IM57"/>
<name>A0A498IM57_MALDO</name>